<sequence length="486" mass="53696">MTGMKGKDSEPLGEEKDGRSPSGQGASRGRNFASELWGEVREGAEHFQSRKGHLPKGRVRQFFYGMTLPFHVARVTLANPAVRATYVKVTAIQTAFLLAIGAGWAFHEYDGQERRKRPETAETRAAKERAQARIEARAKELEAALKARKGQGAEQEDAAAVKNALSALIHEAVNSGKQGELPPDEAAAVAAEAAEQAEEAVPDTEDAEEESFTDFIQTEVESAFRDAVDVSQEEARGLRIQKEPQKKGFNIDAPEVRNGILLLGSWEFWALFFGSLSAVQWIVVALSRDYHTVISREASLATGVPPEDPDIAPRVRLNVPWMRAKLQRRIRAFLLFVMGFPALVLLCIPLCWFPKSFTLLSGAWGFWWLIVFTAAKSDRAWMAPVTRPPWFVRAWSRLPTHGALRWMMTGLARRSEAVAAPIAAVERQPWVFAGLALTRFVGSIPPFRCFTRPFIPVASSHLIGLDPMQPPALKKGESPPAHDAGD</sequence>
<keyword evidence="4" id="KW-1185">Reference proteome</keyword>
<evidence type="ECO:0000256" key="2">
    <source>
        <dbReference type="SAM" id="Phobius"/>
    </source>
</evidence>
<name>A0A3A8Q7N2_9BACT</name>
<feature type="transmembrane region" description="Helical" evidence="2">
    <location>
        <begin position="332"/>
        <end position="351"/>
    </location>
</feature>
<gene>
    <name evidence="3" type="ORF">D7X96_32885</name>
</gene>
<dbReference type="Proteomes" id="UP000282656">
    <property type="component" value="Unassembled WGS sequence"/>
</dbReference>
<organism evidence="3 4">
    <name type="scientific">Corallococcus interemptor</name>
    <dbReference type="NCBI Taxonomy" id="2316720"/>
    <lineage>
        <taxon>Bacteria</taxon>
        <taxon>Pseudomonadati</taxon>
        <taxon>Myxococcota</taxon>
        <taxon>Myxococcia</taxon>
        <taxon>Myxococcales</taxon>
        <taxon>Cystobacterineae</taxon>
        <taxon>Myxococcaceae</taxon>
        <taxon>Corallococcus</taxon>
    </lineage>
</organism>
<accession>A0A3A8Q7N2</accession>
<feature type="transmembrane region" description="Helical" evidence="2">
    <location>
        <begin position="357"/>
        <end position="375"/>
    </location>
</feature>
<protein>
    <submittedName>
        <fullName evidence="3">Uncharacterized protein</fullName>
    </submittedName>
</protein>
<keyword evidence="2" id="KW-0472">Membrane</keyword>
<feature type="compositionally biased region" description="Basic and acidic residues" evidence="1">
    <location>
        <begin position="1"/>
        <end position="19"/>
    </location>
</feature>
<proteinExistence type="predicted"/>
<comment type="caution">
    <text evidence="3">The sequence shown here is derived from an EMBL/GenBank/DDBJ whole genome shotgun (WGS) entry which is preliminary data.</text>
</comment>
<reference evidence="4" key="1">
    <citation type="submission" date="2018-09" db="EMBL/GenBank/DDBJ databases">
        <authorList>
            <person name="Livingstone P.G."/>
            <person name="Whitworth D.E."/>
        </authorList>
    </citation>
    <scope>NUCLEOTIDE SEQUENCE [LARGE SCALE GENOMIC DNA]</scope>
    <source>
        <strain evidence="4">AB047A</strain>
    </source>
</reference>
<evidence type="ECO:0000256" key="1">
    <source>
        <dbReference type="SAM" id="MobiDB-lite"/>
    </source>
</evidence>
<evidence type="ECO:0000313" key="3">
    <source>
        <dbReference type="EMBL" id="RKH60812.1"/>
    </source>
</evidence>
<dbReference type="AlphaFoldDB" id="A0A3A8Q7N2"/>
<evidence type="ECO:0000313" key="4">
    <source>
        <dbReference type="Proteomes" id="UP000282656"/>
    </source>
</evidence>
<keyword evidence="2" id="KW-1133">Transmembrane helix</keyword>
<dbReference type="EMBL" id="RAWM01000140">
    <property type="protein sequence ID" value="RKH60812.1"/>
    <property type="molecule type" value="Genomic_DNA"/>
</dbReference>
<feature type="transmembrane region" description="Helical" evidence="2">
    <location>
        <begin position="266"/>
        <end position="286"/>
    </location>
</feature>
<keyword evidence="2" id="KW-0812">Transmembrane</keyword>
<feature type="region of interest" description="Disordered" evidence="1">
    <location>
        <begin position="1"/>
        <end position="29"/>
    </location>
</feature>